<dbReference type="EMBL" id="ML170168">
    <property type="protein sequence ID" value="TDL24048.1"/>
    <property type="molecule type" value="Genomic_DNA"/>
</dbReference>
<dbReference type="AlphaFoldDB" id="A0A4Y7Q9Z8"/>
<evidence type="ECO:0000313" key="1">
    <source>
        <dbReference type="EMBL" id="TDL24048.1"/>
    </source>
</evidence>
<evidence type="ECO:0000313" key="2">
    <source>
        <dbReference type="Proteomes" id="UP000294933"/>
    </source>
</evidence>
<organism evidence="1 2">
    <name type="scientific">Rickenella mellea</name>
    <dbReference type="NCBI Taxonomy" id="50990"/>
    <lineage>
        <taxon>Eukaryota</taxon>
        <taxon>Fungi</taxon>
        <taxon>Dikarya</taxon>
        <taxon>Basidiomycota</taxon>
        <taxon>Agaricomycotina</taxon>
        <taxon>Agaricomycetes</taxon>
        <taxon>Hymenochaetales</taxon>
        <taxon>Rickenellaceae</taxon>
        <taxon>Rickenella</taxon>
    </lineage>
</organism>
<proteinExistence type="predicted"/>
<keyword evidence="2" id="KW-1185">Reference proteome</keyword>
<protein>
    <recommendedName>
        <fullName evidence="3">F-box domain-containing protein</fullName>
    </recommendedName>
</protein>
<dbReference type="Proteomes" id="UP000294933">
    <property type="component" value="Unassembled WGS sequence"/>
</dbReference>
<name>A0A4Y7Q9Z8_9AGAM</name>
<evidence type="ECO:0008006" key="3">
    <source>
        <dbReference type="Google" id="ProtNLM"/>
    </source>
</evidence>
<gene>
    <name evidence="1" type="ORF">BD410DRAFT_838560</name>
</gene>
<sequence>MGITTSIVQSEDKPICTPQKRKVLHENDRPTKRSRFFLAPTSDKTHEPPRLNIISLLGEEVVIKCLGQLLCDDPMSLRAVTNLTRRFYHEFGDTYLRATGFNLYHDAVGKRTLDLNKTSSYSALLIWRLSPTFATHLGALRRLTIHISSDLTAATYEARMLHRFLLSLPTVCQDPFAIKVELHVGGCERVELSRVFRQLHRLGNHKLLIIFSPPHLALPAPRHLPIFDAEDNPNLLECDVRGALRPYQSSHWLSSICNTSTLDTLRFSGVDLTSANWSTLLSSIHLPVLKELKVDIRVCWKVLIGFLRRHQTLRILSIRQLRRSRAVMLLSDDNQDQDQGLDLPILESIEGQASFVVKFLHHLNPSSPLLLEVGIWPDGLALTANTLGVVLNELPETVRSLSVVFPGGSLGNAYAESVCQKSAYKVVELRISRDRYDDATKTRFESNIAAWLSGFPSVASILATERSPPTFKAAIIAASSLHPDDVLVNTLP</sequence>
<accession>A0A4Y7Q9Z8</accession>
<reference evidence="1 2" key="1">
    <citation type="submission" date="2018-06" db="EMBL/GenBank/DDBJ databases">
        <title>A transcriptomic atlas of mushroom development highlights an independent origin of complex multicellularity.</title>
        <authorList>
            <consortium name="DOE Joint Genome Institute"/>
            <person name="Krizsan K."/>
            <person name="Almasi E."/>
            <person name="Merenyi Z."/>
            <person name="Sahu N."/>
            <person name="Viragh M."/>
            <person name="Koszo T."/>
            <person name="Mondo S."/>
            <person name="Kiss B."/>
            <person name="Balint B."/>
            <person name="Kues U."/>
            <person name="Barry K."/>
            <person name="Hegedus J.C."/>
            <person name="Henrissat B."/>
            <person name="Johnson J."/>
            <person name="Lipzen A."/>
            <person name="Ohm R."/>
            <person name="Nagy I."/>
            <person name="Pangilinan J."/>
            <person name="Yan J."/>
            <person name="Xiong Y."/>
            <person name="Grigoriev I.V."/>
            <person name="Hibbett D.S."/>
            <person name="Nagy L.G."/>
        </authorList>
    </citation>
    <scope>NUCLEOTIDE SEQUENCE [LARGE SCALE GENOMIC DNA]</scope>
    <source>
        <strain evidence="1 2">SZMC22713</strain>
    </source>
</reference>
<dbReference type="VEuPathDB" id="FungiDB:BD410DRAFT_838560"/>